<evidence type="ECO:0000313" key="3">
    <source>
        <dbReference type="Proteomes" id="UP001153076"/>
    </source>
</evidence>
<comment type="caution">
    <text evidence="2">The sequence shown here is derived from an EMBL/GenBank/DDBJ whole genome shotgun (WGS) entry which is preliminary data.</text>
</comment>
<feature type="domain" description="Aminotransferase-like plant mobile" evidence="1">
    <location>
        <begin position="22"/>
        <end position="93"/>
    </location>
</feature>
<evidence type="ECO:0000313" key="2">
    <source>
        <dbReference type="EMBL" id="KAJ8436145.1"/>
    </source>
</evidence>
<evidence type="ECO:0000259" key="1">
    <source>
        <dbReference type="Pfam" id="PF10536"/>
    </source>
</evidence>
<organism evidence="2 3">
    <name type="scientific">Carnegiea gigantea</name>
    <dbReference type="NCBI Taxonomy" id="171969"/>
    <lineage>
        <taxon>Eukaryota</taxon>
        <taxon>Viridiplantae</taxon>
        <taxon>Streptophyta</taxon>
        <taxon>Embryophyta</taxon>
        <taxon>Tracheophyta</taxon>
        <taxon>Spermatophyta</taxon>
        <taxon>Magnoliopsida</taxon>
        <taxon>eudicotyledons</taxon>
        <taxon>Gunneridae</taxon>
        <taxon>Pentapetalae</taxon>
        <taxon>Caryophyllales</taxon>
        <taxon>Cactineae</taxon>
        <taxon>Cactaceae</taxon>
        <taxon>Cactoideae</taxon>
        <taxon>Echinocereeae</taxon>
        <taxon>Carnegiea</taxon>
    </lineage>
</organism>
<dbReference type="EMBL" id="JAKOGI010000363">
    <property type="protein sequence ID" value="KAJ8436145.1"/>
    <property type="molecule type" value="Genomic_DNA"/>
</dbReference>
<name>A0A9Q1K3J9_9CARY</name>
<sequence>MDSEKGKVETKKRSPLCISHQEQMTDLNVTTEGELTAFLAFWLSRFVLPHGKEVIRPETFVMAALMAYRQQISLAPTVLGYIYHGLGEAASHPNHLGKANTIFPNTIFPIHYVTGWLAELSPSPFCRRPDSDCLGDFLILFIIRACLVANFHYPKLDTDGRYLSLSASSYREDSRTRRDVIDMGLLDEDFKFLLSIRSSVLPVHPYYPNRFAHQFGFDQGVPSNRLGFIRALQQQRNVMDLAQAYANIQRRDIG</sequence>
<dbReference type="Pfam" id="PF10536">
    <property type="entry name" value="PMD"/>
    <property type="match status" value="1"/>
</dbReference>
<protein>
    <recommendedName>
        <fullName evidence="1">Aminotransferase-like plant mobile domain-containing protein</fullName>
    </recommendedName>
</protein>
<dbReference type="OrthoDB" id="2009712at2759"/>
<dbReference type="Proteomes" id="UP001153076">
    <property type="component" value="Unassembled WGS sequence"/>
</dbReference>
<reference evidence="2" key="1">
    <citation type="submission" date="2022-04" db="EMBL/GenBank/DDBJ databases">
        <title>Carnegiea gigantea Genome sequencing and assembly v2.</title>
        <authorList>
            <person name="Copetti D."/>
            <person name="Sanderson M.J."/>
            <person name="Burquez A."/>
            <person name="Wojciechowski M.F."/>
        </authorList>
    </citation>
    <scope>NUCLEOTIDE SEQUENCE</scope>
    <source>
        <strain evidence="2">SGP5-SGP5p</strain>
        <tissue evidence="2">Aerial part</tissue>
    </source>
</reference>
<dbReference type="InterPro" id="IPR019557">
    <property type="entry name" value="AminoTfrase-like_pln_mobile"/>
</dbReference>
<gene>
    <name evidence="2" type="ORF">Cgig2_033640</name>
</gene>
<dbReference type="PANTHER" id="PTHR36607:SF20">
    <property type="entry name" value="AMINOTRANSFERASE-LIKE PLANT MOBILE DOMAIN-CONTAINING PROTEIN"/>
    <property type="match status" value="1"/>
</dbReference>
<accession>A0A9Q1K3J9</accession>
<dbReference type="PANTHER" id="PTHR36607">
    <property type="entry name" value="1,2-DIHYDROXY-3-KETO-5-METHYLTHIOPENTENE DIOXYGENASE 4"/>
    <property type="match status" value="1"/>
</dbReference>
<proteinExistence type="predicted"/>
<dbReference type="AlphaFoldDB" id="A0A9Q1K3J9"/>
<keyword evidence="3" id="KW-1185">Reference proteome</keyword>